<accession>A0A3P7JDF7</accession>
<evidence type="ECO:0000313" key="3">
    <source>
        <dbReference type="Proteomes" id="UP000270094"/>
    </source>
</evidence>
<name>A0A3P7JDF7_STRVU</name>
<feature type="compositionally biased region" description="Basic and acidic residues" evidence="1">
    <location>
        <begin position="45"/>
        <end position="60"/>
    </location>
</feature>
<feature type="region of interest" description="Disordered" evidence="1">
    <location>
        <begin position="1"/>
        <end position="60"/>
    </location>
</feature>
<proteinExistence type="predicted"/>
<feature type="compositionally biased region" description="Basic and acidic residues" evidence="1">
    <location>
        <begin position="1"/>
        <end position="13"/>
    </location>
</feature>
<sequence>MDRNDRAHSEVRSRSNSTLQEPSSFEKARTQSPTPRESTAASDVSARESRRKAAEEITVK</sequence>
<dbReference type="Proteomes" id="UP000270094">
    <property type="component" value="Unassembled WGS sequence"/>
</dbReference>
<dbReference type="EMBL" id="UYYB01034112">
    <property type="protein sequence ID" value="VDM74087.1"/>
    <property type="molecule type" value="Genomic_DNA"/>
</dbReference>
<keyword evidence="3" id="KW-1185">Reference proteome</keyword>
<reference evidence="2 3" key="1">
    <citation type="submission" date="2018-11" db="EMBL/GenBank/DDBJ databases">
        <authorList>
            <consortium name="Pathogen Informatics"/>
        </authorList>
    </citation>
    <scope>NUCLEOTIDE SEQUENCE [LARGE SCALE GENOMIC DNA]</scope>
</reference>
<protein>
    <submittedName>
        <fullName evidence="2">Uncharacterized protein</fullName>
    </submittedName>
</protein>
<gene>
    <name evidence="2" type="ORF">SVUK_LOCUS9085</name>
</gene>
<evidence type="ECO:0000256" key="1">
    <source>
        <dbReference type="SAM" id="MobiDB-lite"/>
    </source>
</evidence>
<evidence type="ECO:0000313" key="2">
    <source>
        <dbReference type="EMBL" id="VDM74087.1"/>
    </source>
</evidence>
<feature type="compositionally biased region" description="Polar residues" evidence="1">
    <location>
        <begin position="14"/>
        <end position="23"/>
    </location>
</feature>
<feature type="compositionally biased region" description="Polar residues" evidence="1">
    <location>
        <begin position="30"/>
        <end position="42"/>
    </location>
</feature>
<dbReference type="AlphaFoldDB" id="A0A3P7JDF7"/>
<organism evidence="2 3">
    <name type="scientific">Strongylus vulgaris</name>
    <name type="common">Blood worm</name>
    <dbReference type="NCBI Taxonomy" id="40348"/>
    <lineage>
        <taxon>Eukaryota</taxon>
        <taxon>Metazoa</taxon>
        <taxon>Ecdysozoa</taxon>
        <taxon>Nematoda</taxon>
        <taxon>Chromadorea</taxon>
        <taxon>Rhabditida</taxon>
        <taxon>Rhabditina</taxon>
        <taxon>Rhabditomorpha</taxon>
        <taxon>Strongyloidea</taxon>
        <taxon>Strongylidae</taxon>
        <taxon>Strongylus</taxon>
    </lineage>
</organism>